<dbReference type="InterPro" id="IPR016286">
    <property type="entry name" value="FUC_metazoa-typ"/>
</dbReference>
<dbReference type="Gene3D" id="3.20.20.80">
    <property type="entry name" value="Glycosidases"/>
    <property type="match status" value="1"/>
</dbReference>
<evidence type="ECO:0000313" key="10">
    <source>
        <dbReference type="Proteomes" id="UP000824242"/>
    </source>
</evidence>
<dbReference type="PANTHER" id="PTHR10030">
    <property type="entry name" value="ALPHA-L-FUCOSIDASE"/>
    <property type="match status" value="1"/>
</dbReference>
<reference evidence="9" key="1">
    <citation type="submission" date="2020-10" db="EMBL/GenBank/DDBJ databases">
        <authorList>
            <person name="Gilroy R."/>
        </authorList>
    </citation>
    <scope>NUCLEOTIDE SEQUENCE</scope>
    <source>
        <strain evidence="9">ChiSxjej1B13-7958</strain>
    </source>
</reference>
<dbReference type="GO" id="GO:0005764">
    <property type="term" value="C:lysosome"/>
    <property type="evidence" value="ECO:0007669"/>
    <property type="project" value="TreeGrafter"/>
</dbReference>
<dbReference type="PIRSF" id="PIRSF001092">
    <property type="entry name" value="Alpha-L-fucosidase"/>
    <property type="match status" value="1"/>
</dbReference>
<dbReference type="SMART" id="SM00812">
    <property type="entry name" value="Alpha_L_fucos"/>
    <property type="match status" value="1"/>
</dbReference>
<keyword evidence="6" id="KW-0326">Glycosidase</keyword>
<dbReference type="Pfam" id="PF01120">
    <property type="entry name" value="Alpha_L_fucos"/>
    <property type="match status" value="1"/>
</dbReference>
<dbReference type="GO" id="GO:0006004">
    <property type="term" value="P:fucose metabolic process"/>
    <property type="evidence" value="ECO:0007669"/>
    <property type="project" value="InterPro"/>
</dbReference>
<feature type="site" description="May be important for catalysis" evidence="7">
    <location>
        <position position="299"/>
    </location>
</feature>
<sequence length="475" mass="54111">MAQNKTEKKVPVIVDGVHGCSAPETYVPPKEPAVQEHLKWFRGLKLGLMMHWSPGSQMGSFESWPLCDEAGEWSQADFRWTDPEEAKQQYENMNKTFNPVKFRPDKWAKLARECGFKYLLFTTKHHDGFCMFDTDTTNYKVTAEDCPFHTHKYADIVGNLYEAFRNEGLAISVYFSKPDWHSEYYWAPQFGEHKSGAANYDAKEHPEVWEKFVQYTHRQIEELTSKYGKVDVLWLDGGVVRPDNKHMDIRLGEVVERIRATTQPHLIVCDRTVGGEYENIITPEQSIPSAMIPVPWESCLTVGGCFSFHYTDHPKSARELVHTLIDVVAKGGNLALNITPQPDGELPAPAVESLLGLGEWLQVNGEGIYETEVCAPYVSTARQGLAYTQKNGNIYVFYRYQERQHYRLPRYLFLEIEKPAVKITLLRNGQELAFVQENGRVKIDTEQISMLGVKYSDCFKVEFDSAAQAGNGGGQ</sequence>
<keyword evidence="5" id="KW-0378">Hydrolase</keyword>
<name>A0A9D1DDT1_9FIRM</name>
<comment type="function">
    <text evidence="1">Alpha-L-fucosidase is responsible for hydrolyzing the alpha-1,6-linked fucose joined to the reducing-end N-acetylglucosamine of the carbohydrate moieties of glycoproteins.</text>
</comment>
<protein>
    <recommendedName>
        <fullName evidence="3">alpha-L-fucosidase</fullName>
        <ecNumber evidence="3">3.2.1.51</ecNumber>
    </recommendedName>
</protein>
<dbReference type="AlphaFoldDB" id="A0A9D1DDT1"/>
<evidence type="ECO:0000256" key="1">
    <source>
        <dbReference type="ARBA" id="ARBA00004071"/>
    </source>
</evidence>
<gene>
    <name evidence="9" type="ORF">IAB89_04730</name>
</gene>
<evidence type="ECO:0000256" key="4">
    <source>
        <dbReference type="ARBA" id="ARBA00022729"/>
    </source>
</evidence>
<dbReference type="InterPro" id="IPR000933">
    <property type="entry name" value="Glyco_hydro_29"/>
</dbReference>
<evidence type="ECO:0000256" key="6">
    <source>
        <dbReference type="ARBA" id="ARBA00023295"/>
    </source>
</evidence>
<dbReference type="SUPFAM" id="SSF51445">
    <property type="entry name" value="(Trans)glycosidases"/>
    <property type="match status" value="1"/>
</dbReference>
<dbReference type="Proteomes" id="UP000824242">
    <property type="component" value="Unassembled WGS sequence"/>
</dbReference>
<dbReference type="InterPro" id="IPR057739">
    <property type="entry name" value="Glyco_hydro_29_N"/>
</dbReference>
<keyword evidence="4" id="KW-0732">Signal</keyword>
<dbReference type="EMBL" id="DVGZ01000045">
    <property type="protein sequence ID" value="HIR46951.1"/>
    <property type="molecule type" value="Genomic_DNA"/>
</dbReference>
<evidence type="ECO:0000256" key="3">
    <source>
        <dbReference type="ARBA" id="ARBA00012662"/>
    </source>
</evidence>
<dbReference type="InterPro" id="IPR017853">
    <property type="entry name" value="GH"/>
</dbReference>
<dbReference type="PANTHER" id="PTHR10030:SF37">
    <property type="entry name" value="ALPHA-L-FUCOSIDASE-RELATED"/>
    <property type="match status" value="1"/>
</dbReference>
<feature type="domain" description="Glycoside hydrolase family 29 N-terminal" evidence="8">
    <location>
        <begin position="22"/>
        <end position="366"/>
    </location>
</feature>
<comment type="caution">
    <text evidence="9">The sequence shown here is derived from an EMBL/GenBank/DDBJ whole genome shotgun (WGS) entry which is preliminary data.</text>
</comment>
<evidence type="ECO:0000256" key="5">
    <source>
        <dbReference type="ARBA" id="ARBA00022801"/>
    </source>
</evidence>
<evidence type="ECO:0000256" key="7">
    <source>
        <dbReference type="PIRSR" id="PIRSR001092-1"/>
    </source>
</evidence>
<dbReference type="EC" id="3.2.1.51" evidence="3"/>
<dbReference type="GO" id="GO:0016139">
    <property type="term" value="P:glycoside catabolic process"/>
    <property type="evidence" value="ECO:0007669"/>
    <property type="project" value="TreeGrafter"/>
</dbReference>
<reference evidence="9" key="2">
    <citation type="journal article" date="2021" name="PeerJ">
        <title>Extensive microbial diversity within the chicken gut microbiome revealed by metagenomics and culture.</title>
        <authorList>
            <person name="Gilroy R."/>
            <person name="Ravi A."/>
            <person name="Getino M."/>
            <person name="Pursley I."/>
            <person name="Horton D.L."/>
            <person name="Alikhan N.F."/>
            <person name="Baker D."/>
            <person name="Gharbi K."/>
            <person name="Hall N."/>
            <person name="Watson M."/>
            <person name="Adriaenssens E.M."/>
            <person name="Foster-Nyarko E."/>
            <person name="Jarju S."/>
            <person name="Secka A."/>
            <person name="Antonio M."/>
            <person name="Oren A."/>
            <person name="Chaudhuri R.R."/>
            <person name="La Ragione R."/>
            <person name="Hildebrand F."/>
            <person name="Pallen M.J."/>
        </authorList>
    </citation>
    <scope>NUCLEOTIDE SEQUENCE</scope>
    <source>
        <strain evidence="9">ChiSxjej1B13-7958</strain>
    </source>
</reference>
<organism evidence="9 10">
    <name type="scientific">Candidatus Caccousia avicola</name>
    <dbReference type="NCBI Taxonomy" id="2840721"/>
    <lineage>
        <taxon>Bacteria</taxon>
        <taxon>Bacillati</taxon>
        <taxon>Bacillota</taxon>
        <taxon>Clostridia</taxon>
        <taxon>Eubacteriales</taxon>
        <taxon>Oscillospiraceae</taxon>
        <taxon>Oscillospiraceae incertae sedis</taxon>
        <taxon>Candidatus Caccousia</taxon>
    </lineage>
</organism>
<evidence type="ECO:0000259" key="8">
    <source>
        <dbReference type="Pfam" id="PF01120"/>
    </source>
</evidence>
<dbReference type="PRINTS" id="PR00741">
    <property type="entry name" value="GLHYDRLASE29"/>
</dbReference>
<accession>A0A9D1DDT1</accession>
<proteinExistence type="inferred from homology"/>
<evidence type="ECO:0000313" key="9">
    <source>
        <dbReference type="EMBL" id="HIR46951.1"/>
    </source>
</evidence>
<dbReference type="GO" id="GO:0004560">
    <property type="term" value="F:alpha-L-fucosidase activity"/>
    <property type="evidence" value="ECO:0007669"/>
    <property type="project" value="InterPro"/>
</dbReference>
<evidence type="ECO:0000256" key="2">
    <source>
        <dbReference type="ARBA" id="ARBA00007951"/>
    </source>
</evidence>
<comment type="similarity">
    <text evidence="2">Belongs to the glycosyl hydrolase 29 family.</text>
</comment>